<proteinExistence type="predicted"/>
<evidence type="ECO:0000313" key="2">
    <source>
        <dbReference type="Proteomes" id="UP000562464"/>
    </source>
</evidence>
<reference evidence="1 2" key="1">
    <citation type="submission" date="2020-08" db="EMBL/GenBank/DDBJ databases">
        <title>Genomic Encyclopedia of Type Strains, Phase IV (KMG-IV): sequencing the most valuable type-strain genomes for metagenomic binning, comparative biology and taxonomic classification.</title>
        <authorList>
            <person name="Goeker M."/>
        </authorList>
    </citation>
    <scope>NUCLEOTIDE SEQUENCE [LARGE SCALE GENOMIC DNA]</scope>
    <source>
        <strain evidence="1 2">DSM 14925</strain>
    </source>
</reference>
<dbReference type="Proteomes" id="UP000562464">
    <property type="component" value="Unassembled WGS sequence"/>
</dbReference>
<keyword evidence="2" id="KW-1185">Reference proteome</keyword>
<accession>A0A841C6D5</accession>
<comment type="caution">
    <text evidence="1">The sequence shown here is derived from an EMBL/GenBank/DDBJ whole genome shotgun (WGS) entry which is preliminary data.</text>
</comment>
<organism evidence="1 2">
    <name type="scientific">Lactovum miscens</name>
    <dbReference type="NCBI Taxonomy" id="190387"/>
    <lineage>
        <taxon>Bacteria</taxon>
        <taxon>Bacillati</taxon>
        <taxon>Bacillota</taxon>
        <taxon>Bacilli</taxon>
        <taxon>Lactobacillales</taxon>
        <taxon>Streptococcaceae</taxon>
        <taxon>Lactovum</taxon>
    </lineage>
</organism>
<gene>
    <name evidence="1" type="ORF">HNQ37_000178</name>
</gene>
<evidence type="ECO:0000313" key="1">
    <source>
        <dbReference type="EMBL" id="MBB5887308.1"/>
    </source>
</evidence>
<protein>
    <submittedName>
        <fullName evidence="1">Uncharacterized protein</fullName>
    </submittedName>
</protein>
<sequence length="49" mass="5722">MEDIEMRISNHLLDLSKLSGSLYVEFSRKFKDFASFISKVPETVSRKLK</sequence>
<name>A0A841C6D5_9LACT</name>
<dbReference type="AlphaFoldDB" id="A0A841C6D5"/>
<dbReference type="EMBL" id="JACHHV010000002">
    <property type="protein sequence ID" value="MBB5887308.1"/>
    <property type="molecule type" value="Genomic_DNA"/>
</dbReference>